<evidence type="ECO:0000256" key="1">
    <source>
        <dbReference type="SAM" id="MobiDB-lite"/>
    </source>
</evidence>
<dbReference type="EMBL" id="JAAALK010000288">
    <property type="protein sequence ID" value="KAG8052914.1"/>
    <property type="molecule type" value="Genomic_DNA"/>
</dbReference>
<dbReference type="PANTHER" id="PTHR36892">
    <property type="entry name" value="OS01G0201800 PROTEIN"/>
    <property type="match status" value="1"/>
</dbReference>
<accession>A0A8J5SBX1</accession>
<feature type="region of interest" description="Disordered" evidence="1">
    <location>
        <begin position="126"/>
        <end position="147"/>
    </location>
</feature>
<comment type="caution">
    <text evidence="2">The sequence shown here is derived from an EMBL/GenBank/DDBJ whole genome shotgun (WGS) entry which is preliminary data.</text>
</comment>
<feature type="region of interest" description="Disordered" evidence="1">
    <location>
        <begin position="235"/>
        <end position="260"/>
    </location>
</feature>
<reference evidence="2" key="2">
    <citation type="submission" date="2021-02" db="EMBL/GenBank/DDBJ databases">
        <authorList>
            <person name="Kimball J.A."/>
            <person name="Haas M.W."/>
            <person name="Macchietto M."/>
            <person name="Kono T."/>
            <person name="Duquette J."/>
            <person name="Shao M."/>
        </authorList>
    </citation>
    <scope>NUCLEOTIDE SEQUENCE</scope>
    <source>
        <tissue evidence="2">Fresh leaf tissue</tissue>
    </source>
</reference>
<dbReference type="OrthoDB" id="654309at2759"/>
<sequence length="556" mass="60795">MVKEKNGNTEDTEVIELCRKSVKRVKFAEVNDVLGINKQSSKRPQLQSLCKLFSDAFGSSSSSSTDMSSDGDKYIAAESSSHMPEKAFSKTKEPGKDTHHEDSLELTSAELSSNLIDLNEALPESTDFNYPYVSDSEEPNPDPTQHETLESDVQVIGEGRQNQEDLSFNSHKLACQSLPDYGLERVQNSVTLGTLLQNDLMEVVGTNIAGLPVKSTREFAEPHVSFNLNYGGIQLSTEGEVPPRQSQDHNASSSKASSVHSAMNVQQVCRPAAGQTVRLMGKDLAISTTRGESSYTENHPTKLLLELPRQGRPYLSLQAQCFANISTNSLSTSPSHFRYALPQNCGHPRSTDNVLSVDQQQNQDRFRYLSDSQPHQNDVLGWPPFSNHGRADLHQNSSSPWRRYSDPFCRTAPPSAPIFPTTTQHASPSSAYHVDLPQPYHVSPVRPHNSSGFTLTHPGRVGEECSGSNRDAAFDFPSRSLDIVAARAAVPYLSNTSSSGRYVQRSGPVKLIPGAKHILMPSDSTGGGSSMPVYSCISFGSRRGNVSEPQNWGAEL</sequence>
<dbReference type="AlphaFoldDB" id="A0A8J5SBX1"/>
<protein>
    <submittedName>
        <fullName evidence="2">Uncharacterized protein</fullName>
    </submittedName>
</protein>
<organism evidence="2 3">
    <name type="scientific">Zizania palustris</name>
    <name type="common">Northern wild rice</name>
    <dbReference type="NCBI Taxonomy" id="103762"/>
    <lineage>
        <taxon>Eukaryota</taxon>
        <taxon>Viridiplantae</taxon>
        <taxon>Streptophyta</taxon>
        <taxon>Embryophyta</taxon>
        <taxon>Tracheophyta</taxon>
        <taxon>Spermatophyta</taxon>
        <taxon>Magnoliopsida</taxon>
        <taxon>Liliopsida</taxon>
        <taxon>Poales</taxon>
        <taxon>Poaceae</taxon>
        <taxon>BOP clade</taxon>
        <taxon>Oryzoideae</taxon>
        <taxon>Oryzeae</taxon>
        <taxon>Zizaniinae</taxon>
        <taxon>Zizania</taxon>
    </lineage>
</organism>
<reference evidence="2" key="1">
    <citation type="journal article" date="2021" name="bioRxiv">
        <title>Whole Genome Assembly and Annotation of Northern Wild Rice, Zizania palustris L., Supports a Whole Genome Duplication in the Zizania Genus.</title>
        <authorList>
            <person name="Haas M."/>
            <person name="Kono T."/>
            <person name="Macchietto M."/>
            <person name="Millas R."/>
            <person name="McGilp L."/>
            <person name="Shao M."/>
            <person name="Duquette J."/>
            <person name="Hirsch C.N."/>
            <person name="Kimball J."/>
        </authorList>
    </citation>
    <scope>NUCLEOTIDE SEQUENCE</scope>
    <source>
        <tissue evidence="2">Fresh leaf tissue</tissue>
    </source>
</reference>
<gene>
    <name evidence="2" type="ORF">GUJ93_ZPchr0001g30314</name>
</gene>
<dbReference type="Proteomes" id="UP000729402">
    <property type="component" value="Unassembled WGS sequence"/>
</dbReference>
<name>A0A8J5SBX1_ZIZPA</name>
<feature type="compositionally biased region" description="Low complexity" evidence="1">
    <location>
        <begin position="251"/>
        <end position="260"/>
    </location>
</feature>
<dbReference type="PANTHER" id="PTHR36892:SF10">
    <property type="entry name" value="OS01G0201900 PROTEIN"/>
    <property type="match status" value="1"/>
</dbReference>
<proteinExistence type="predicted"/>
<evidence type="ECO:0000313" key="2">
    <source>
        <dbReference type="EMBL" id="KAG8052914.1"/>
    </source>
</evidence>
<feature type="compositionally biased region" description="Basic and acidic residues" evidence="1">
    <location>
        <begin position="83"/>
        <end position="103"/>
    </location>
</feature>
<evidence type="ECO:0000313" key="3">
    <source>
        <dbReference type="Proteomes" id="UP000729402"/>
    </source>
</evidence>
<keyword evidence="3" id="KW-1185">Reference proteome</keyword>
<feature type="region of interest" description="Disordered" evidence="1">
    <location>
        <begin position="77"/>
        <end position="103"/>
    </location>
</feature>